<dbReference type="NCBIfam" id="TIGR03804">
    <property type="entry name" value="para_beta_helix"/>
    <property type="match status" value="3"/>
</dbReference>
<dbReference type="AlphaFoldDB" id="A0A947DCX3"/>
<dbReference type="InterPro" id="IPR006626">
    <property type="entry name" value="PbH1"/>
</dbReference>
<dbReference type="InterPro" id="IPR022441">
    <property type="entry name" value="Para_beta_helix_rpt-2"/>
</dbReference>
<evidence type="ECO:0000259" key="4">
    <source>
        <dbReference type="Pfam" id="PF11924"/>
    </source>
</evidence>
<evidence type="ECO:0000313" key="7">
    <source>
        <dbReference type="Proteomes" id="UP000717364"/>
    </source>
</evidence>
<dbReference type="InterPro" id="IPR012334">
    <property type="entry name" value="Pectin_lyas_fold"/>
</dbReference>
<proteinExistence type="predicted"/>
<evidence type="ECO:0000259" key="5">
    <source>
        <dbReference type="Pfam" id="PF13229"/>
    </source>
</evidence>
<dbReference type="EMBL" id="JADOES010000002">
    <property type="protein sequence ID" value="MBT9314084.1"/>
    <property type="molecule type" value="Genomic_DNA"/>
</dbReference>
<evidence type="ECO:0000256" key="3">
    <source>
        <dbReference type="ARBA" id="ARBA00022786"/>
    </source>
</evidence>
<keyword evidence="3" id="KW-0833">Ubl conjugation pathway</keyword>
<name>A0A947DCX3_9CYAN</name>
<feature type="domain" description="Right handed beta helix" evidence="5">
    <location>
        <begin position="386"/>
        <end position="539"/>
    </location>
</feature>
<dbReference type="PANTHER" id="PTHR22990:SF15">
    <property type="entry name" value="F-BOX ONLY PROTEIN 10"/>
    <property type="match status" value="1"/>
</dbReference>
<comment type="caution">
    <text evidence="6">The sequence shown here is derived from an EMBL/GenBank/DDBJ whole genome shotgun (WGS) entry which is preliminary data.</text>
</comment>
<dbReference type="InterPro" id="IPR039448">
    <property type="entry name" value="Beta_helix"/>
</dbReference>
<dbReference type="Proteomes" id="UP000717364">
    <property type="component" value="Unassembled WGS sequence"/>
</dbReference>
<keyword evidence="2" id="KW-0677">Repeat</keyword>
<reference evidence="6" key="1">
    <citation type="submission" date="2020-11" db="EMBL/GenBank/DDBJ databases">
        <authorList>
            <person name="Konstantinou D."/>
            <person name="Gkelis S."/>
            <person name="Popin R."/>
            <person name="Fewer D."/>
            <person name="Sivonen K."/>
        </authorList>
    </citation>
    <scope>NUCLEOTIDE SEQUENCE</scope>
    <source>
        <strain evidence="6">TAU-MAC 1115</strain>
    </source>
</reference>
<dbReference type="PANTHER" id="PTHR22990">
    <property type="entry name" value="F-BOX ONLY PROTEIN"/>
    <property type="match status" value="1"/>
</dbReference>
<dbReference type="SMART" id="SM00710">
    <property type="entry name" value="PbH1"/>
    <property type="match status" value="17"/>
</dbReference>
<evidence type="ECO:0000256" key="1">
    <source>
        <dbReference type="ARBA" id="ARBA00004906"/>
    </source>
</evidence>
<reference evidence="6" key="2">
    <citation type="journal article" date="2021" name="Mar. Drugs">
        <title>Genome Reduction and Secondary Metabolism of the Marine Sponge-Associated Cyanobacterium Leptothoe.</title>
        <authorList>
            <person name="Konstantinou D."/>
            <person name="Popin R.V."/>
            <person name="Fewer D.P."/>
            <person name="Sivonen K."/>
            <person name="Gkelis S."/>
        </authorList>
    </citation>
    <scope>NUCLEOTIDE SEQUENCE</scope>
    <source>
        <strain evidence="6">TAU-MAC 1115</strain>
    </source>
</reference>
<dbReference type="Gene3D" id="2.160.20.10">
    <property type="entry name" value="Single-stranded right-handed beta-helix, Pectin lyase-like"/>
    <property type="match status" value="3"/>
</dbReference>
<dbReference type="InterPro" id="IPR011050">
    <property type="entry name" value="Pectin_lyase_fold/virulence"/>
</dbReference>
<dbReference type="Gene3D" id="2.40.160.160">
    <property type="entry name" value="Inverse autotransporter, beta-domain"/>
    <property type="match status" value="1"/>
</dbReference>
<dbReference type="InterPro" id="IPR051550">
    <property type="entry name" value="SCF-Subunits/Alg-Epimerases"/>
</dbReference>
<evidence type="ECO:0000313" key="6">
    <source>
        <dbReference type="EMBL" id="MBT9314084.1"/>
    </source>
</evidence>
<dbReference type="RefSeq" id="WP_215607154.1">
    <property type="nucleotide sequence ID" value="NZ_JADOES010000002.1"/>
</dbReference>
<dbReference type="SUPFAM" id="SSF51126">
    <property type="entry name" value="Pectin lyase-like"/>
    <property type="match status" value="2"/>
</dbReference>
<gene>
    <name evidence="6" type="ORF">IXB50_01425</name>
</gene>
<feature type="domain" description="Inverse autotransporter beta-domain" evidence="4">
    <location>
        <begin position="4"/>
        <end position="133"/>
    </location>
</feature>
<dbReference type="Pfam" id="PF13229">
    <property type="entry name" value="Beta_helix"/>
    <property type="match status" value="2"/>
</dbReference>
<dbReference type="InterPro" id="IPR024519">
    <property type="entry name" value="IAT_beta"/>
</dbReference>
<protein>
    <submittedName>
        <fullName evidence="6">Right-handed parallel beta-helix repeat-containing protein</fullName>
    </submittedName>
</protein>
<feature type="domain" description="Right handed beta helix" evidence="5">
    <location>
        <begin position="665"/>
        <end position="756"/>
    </location>
</feature>
<evidence type="ECO:0000256" key="2">
    <source>
        <dbReference type="ARBA" id="ARBA00022737"/>
    </source>
</evidence>
<keyword evidence="7" id="KW-1185">Reference proteome</keyword>
<comment type="pathway">
    <text evidence="1">Protein modification; protein ubiquitination.</text>
</comment>
<organism evidence="6 7">
    <name type="scientific">Leptothoe spongobia TAU-MAC 1115</name>
    <dbReference type="NCBI Taxonomy" id="1967444"/>
    <lineage>
        <taxon>Bacteria</taxon>
        <taxon>Bacillati</taxon>
        <taxon>Cyanobacteriota</taxon>
        <taxon>Cyanophyceae</taxon>
        <taxon>Nodosilineales</taxon>
        <taxon>Cymatolegaceae</taxon>
        <taxon>Leptothoe</taxon>
        <taxon>Leptothoe spongobia</taxon>
    </lineage>
</organism>
<sequence>MNAQESEAIEATTTISPRVGVDFNTPRNGDDERSFGRVTGFIPLWQTPGNGLTFLDTAVRLNSTGELGGTVTVGQRFLQGDVVLGGHLSYDIRDTGNNTFNQLGLGVEAFGDLWDIHLNGYLPVGDTQDSAGSSGSSTSQITDTQFQGNQLVFITTGGGSEFLESAWGGVDLDAGMQLADWDDWGQLWGYGGVYYHGDAIGGRLRVDHRVQDWMRLGLGVQSDDNFGTRGFFSIGFSWGGGSNDSSDKESLWLRASESVTRNSSIVVKESEVVTAAGGIEVAINPATGQAYTFQHVIPDSTSTTGDGTIENPAANVNLVTVQAGDIIYVREGDSRTNPLAPFTVPAGVVAISDANLETIATQSGDVTLPGSGTGILPLVDATGSNAGITLTGGNNRLSGFEITGANDVNIFVNSSDNALIENNFSRDDLDDGIDVFASNGVTLRNNTISNSGDDAIDLESSDNAVIQNNTITNVVEAGIQLFTSASATIEGNSIAGADFGIFASESNNAQIQGNTISNIAFSGIEIAESNAATVTGNTISNSDEFGIFIDTSDSTLVQMNQITDSTLSGIELTTATNTSLIRNTINNSGSGAIVAFGSDTIVLQNNQVTDTATDITADSIAGAIFLQEVVGTVNVTDNMITGTTGTNQFDGQGIAIGNSTGDIALTIDNNDINNNQGDGIGIALIDIFTPGPGDGTADIAITNNRISNDGATGPLRGDGIRIAVEEDGVINSLLIEGNTLTGNFNGGIDISAGLAQLTTILMPDPNLSSSNAQVLNAVIRNNQVTDSAGGQGILLRSFGDNSNVVVSVEDNVLTNNAMGGLEATSADTSGAPETRLCLALNNNTSDGNYTLTETLPLLFFTSSNFTVVNRDGVAGANTGTVIFDPAIGSFDTVANIAACP</sequence>
<dbReference type="InterPro" id="IPR038177">
    <property type="entry name" value="IAT_beta_sf"/>
</dbReference>
<accession>A0A947DCX3</accession>
<dbReference type="Pfam" id="PF11924">
    <property type="entry name" value="IAT_beta"/>
    <property type="match status" value="1"/>
</dbReference>